<dbReference type="Proteomes" id="UP001168821">
    <property type="component" value="Unassembled WGS sequence"/>
</dbReference>
<dbReference type="AlphaFoldDB" id="A0AA38MJ20"/>
<evidence type="ECO:0000313" key="2">
    <source>
        <dbReference type="Proteomes" id="UP001168821"/>
    </source>
</evidence>
<sequence>MELSGLYADDDSLSMTAIQRWIAKEKPGSGSCERQSRKIPIAAHLERSMGLNRGHLRQRLLFSELSQESPVELRRNYFVHNRCNSQSCKFELVKKYIVEFTQADFKYPYIVTILFRPLNSQIPI</sequence>
<organism evidence="1 2">
    <name type="scientific">Zophobas morio</name>
    <dbReference type="NCBI Taxonomy" id="2755281"/>
    <lineage>
        <taxon>Eukaryota</taxon>
        <taxon>Metazoa</taxon>
        <taxon>Ecdysozoa</taxon>
        <taxon>Arthropoda</taxon>
        <taxon>Hexapoda</taxon>
        <taxon>Insecta</taxon>
        <taxon>Pterygota</taxon>
        <taxon>Neoptera</taxon>
        <taxon>Endopterygota</taxon>
        <taxon>Coleoptera</taxon>
        <taxon>Polyphaga</taxon>
        <taxon>Cucujiformia</taxon>
        <taxon>Tenebrionidae</taxon>
        <taxon>Zophobas</taxon>
    </lineage>
</organism>
<keyword evidence="2" id="KW-1185">Reference proteome</keyword>
<protein>
    <submittedName>
        <fullName evidence="1">Uncharacterized protein</fullName>
    </submittedName>
</protein>
<name>A0AA38MJ20_9CUCU</name>
<accession>A0AA38MJ20</accession>
<proteinExistence type="predicted"/>
<dbReference type="EMBL" id="JALNTZ010000003">
    <property type="protein sequence ID" value="KAJ3659060.1"/>
    <property type="molecule type" value="Genomic_DNA"/>
</dbReference>
<reference evidence="1" key="1">
    <citation type="journal article" date="2023" name="G3 (Bethesda)">
        <title>Whole genome assemblies of Zophobas morio and Tenebrio molitor.</title>
        <authorList>
            <person name="Kaur S."/>
            <person name="Stinson S.A."/>
            <person name="diCenzo G.C."/>
        </authorList>
    </citation>
    <scope>NUCLEOTIDE SEQUENCE</scope>
    <source>
        <strain evidence="1">QUZm001</strain>
    </source>
</reference>
<gene>
    <name evidence="1" type="ORF">Zmor_010769</name>
</gene>
<comment type="caution">
    <text evidence="1">The sequence shown here is derived from an EMBL/GenBank/DDBJ whole genome shotgun (WGS) entry which is preliminary data.</text>
</comment>
<evidence type="ECO:0000313" key="1">
    <source>
        <dbReference type="EMBL" id="KAJ3659060.1"/>
    </source>
</evidence>